<gene>
    <name evidence="3" type="ORF">B0T17DRAFT_117616</name>
</gene>
<accession>A0AA39U1L3</accession>
<feature type="region of interest" description="Disordered" evidence="1">
    <location>
        <begin position="177"/>
        <end position="232"/>
    </location>
</feature>
<evidence type="ECO:0000256" key="1">
    <source>
        <dbReference type="SAM" id="MobiDB-lite"/>
    </source>
</evidence>
<evidence type="ECO:0000313" key="4">
    <source>
        <dbReference type="Proteomes" id="UP001174934"/>
    </source>
</evidence>
<feature type="compositionally biased region" description="Low complexity" evidence="1">
    <location>
        <begin position="188"/>
        <end position="228"/>
    </location>
</feature>
<feature type="transmembrane region" description="Helical" evidence="2">
    <location>
        <begin position="134"/>
        <end position="158"/>
    </location>
</feature>
<dbReference type="EMBL" id="JAULSR010000010">
    <property type="protein sequence ID" value="KAK0610533.1"/>
    <property type="molecule type" value="Genomic_DNA"/>
</dbReference>
<evidence type="ECO:0000313" key="3">
    <source>
        <dbReference type="EMBL" id="KAK0610533.1"/>
    </source>
</evidence>
<keyword evidence="2" id="KW-1133">Transmembrane helix</keyword>
<feature type="transmembrane region" description="Helical" evidence="2">
    <location>
        <begin position="108"/>
        <end position="127"/>
    </location>
</feature>
<evidence type="ECO:0000256" key="2">
    <source>
        <dbReference type="SAM" id="Phobius"/>
    </source>
</evidence>
<keyword evidence="4" id="KW-1185">Reference proteome</keyword>
<protein>
    <submittedName>
        <fullName evidence="3">Uncharacterized protein</fullName>
    </submittedName>
</protein>
<organism evidence="3 4">
    <name type="scientific">Bombardia bombarda</name>
    <dbReference type="NCBI Taxonomy" id="252184"/>
    <lineage>
        <taxon>Eukaryota</taxon>
        <taxon>Fungi</taxon>
        <taxon>Dikarya</taxon>
        <taxon>Ascomycota</taxon>
        <taxon>Pezizomycotina</taxon>
        <taxon>Sordariomycetes</taxon>
        <taxon>Sordariomycetidae</taxon>
        <taxon>Sordariales</taxon>
        <taxon>Lasiosphaeriaceae</taxon>
        <taxon>Bombardia</taxon>
    </lineage>
</organism>
<dbReference type="Proteomes" id="UP001174934">
    <property type="component" value="Unassembled WGS sequence"/>
</dbReference>
<dbReference type="AlphaFoldDB" id="A0AA39U1L3"/>
<feature type="transmembrane region" description="Helical" evidence="2">
    <location>
        <begin position="78"/>
        <end position="102"/>
    </location>
</feature>
<name>A0AA39U1L3_9PEZI</name>
<proteinExistence type="predicted"/>
<keyword evidence="2" id="KW-0812">Transmembrane</keyword>
<comment type="caution">
    <text evidence="3">The sequence shown here is derived from an EMBL/GenBank/DDBJ whole genome shotgun (WGS) entry which is preliminary data.</text>
</comment>
<reference evidence="3" key="1">
    <citation type="submission" date="2023-06" db="EMBL/GenBank/DDBJ databases">
        <title>Genome-scale phylogeny and comparative genomics of the fungal order Sordariales.</title>
        <authorList>
            <consortium name="Lawrence Berkeley National Laboratory"/>
            <person name="Hensen N."/>
            <person name="Bonometti L."/>
            <person name="Westerberg I."/>
            <person name="Brannstrom I.O."/>
            <person name="Guillou S."/>
            <person name="Cros-Aarteil S."/>
            <person name="Calhoun S."/>
            <person name="Haridas S."/>
            <person name="Kuo A."/>
            <person name="Mondo S."/>
            <person name="Pangilinan J."/>
            <person name="Riley R."/>
            <person name="LaButti K."/>
            <person name="Andreopoulos B."/>
            <person name="Lipzen A."/>
            <person name="Chen C."/>
            <person name="Yanf M."/>
            <person name="Daum C."/>
            <person name="Ng V."/>
            <person name="Clum A."/>
            <person name="Steindorff A."/>
            <person name="Ohm R."/>
            <person name="Martin F."/>
            <person name="Silar P."/>
            <person name="Natvig D."/>
            <person name="Lalanne C."/>
            <person name="Gautier V."/>
            <person name="Ament-velasquez S.L."/>
            <person name="Kruys A."/>
            <person name="Hutchinson M.I."/>
            <person name="Powell A.J."/>
            <person name="Barry K."/>
            <person name="Miller A.N."/>
            <person name="Grigoriev I.V."/>
            <person name="Debuchy R."/>
            <person name="Gladieux P."/>
            <person name="Thoren M.H."/>
            <person name="Johannesson H."/>
        </authorList>
    </citation>
    <scope>NUCLEOTIDE SEQUENCE</scope>
    <source>
        <strain evidence="3">SMH3391-2</strain>
    </source>
</reference>
<keyword evidence="2" id="KW-0472">Membrane</keyword>
<sequence length="351" mass="38229">MCDERSIDLLVSDNPSKPPSGIRKHVEIYPCLSAEKKRCSRLHSYPKSSVNLLQLMKSQSPQHKDITSTSKKASWRSYLIRMNFLLMRLILILDGILVNMVVVVRLDMVVFVLVLMLLLVVIVRLMLQSITTMMIIMFHLLILKVLKVIRISLIIAIINLNPSQLARPFPRKRNLKLAQSQAQPRHYPASARAQAQSPTRARARTSSAAQASASSRARSEAPAPATTPHGWAMSGPLSGWGCGGRRSNGNHTVRHAGLDGRATHVGESGQQVAGLGGIGVIVPRSRVVLVPHPAGAPPAIQGGLNGCGCSGLDEGLRVECYLCHCCCCCRDGCPRDQRGEEERGCDREAGD</sequence>